<dbReference type="STRING" id="1123243.SAMN02745190_02243"/>
<feature type="compositionally biased region" description="Basic and acidic residues" evidence="1">
    <location>
        <begin position="57"/>
        <end position="98"/>
    </location>
</feature>
<evidence type="ECO:0000256" key="1">
    <source>
        <dbReference type="SAM" id="MobiDB-lite"/>
    </source>
</evidence>
<dbReference type="RefSeq" id="WP_072936353.1">
    <property type="nucleotide sequence ID" value="NZ_FQUG01000011.1"/>
</dbReference>
<dbReference type="EMBL" id="FQUG01000011">
    <property type="protein sequence ID" value="SHF26935.1"/>
    <property type="molecule type" value="Genomic_DNA"/>
</dbReference>
<feature type="region of interest" description="Disordered" evidence="1">
    <location>
        <begin position="55"/>
        <end position="98"/>
    </location>
</feature>
<proteinExistence type="predicted"/>
<organism evidence="2 3">
    <name type="scientific">Schwartzia succinivorans DSM 10502</name>
    <dbReference type="NCBI Taxonomy" id="1123243"/>
    <lineage>
        <taxon>Bacteria</taxon>
        <taxon>Bacillati</taxon>
        <taxon>Bacillota</taxon>
        <taxon>Negativicutes</taxon>
        <taxon>Selenomonadales</taxon>
        <taxon>Selenomonadaceae</taxon>
        <taxon>Schwartzia</taxon>
    </lineage>
</organism>
<protein>
    <submittedName>
        <fullName evidence="2">Uncharacterized protein</fullName>
    </submittedName>
</protein>
<keyword evidence="3" id="KW-1185">Reference proteome</keyword>
<dbReference type="AlphaFoldDB" id="A0A1M5A9T9"/>
<reference evidence="2 3" key="1">
    <citation type="submission" date="2016-11" db="EMBL/GenBank/DDBJ databases">
        <authorList>
            <person name="Jaros S."/>
            <person name="Januszkiewicz K."/>
            <person name="Wedrychowicz H."/>
        </authorList>
    </citation>
    <scope>NUCLEOTIDE SEQUENCE [LARGE SCALE GENOMIC DNA]</scope>
    <source>
        <strain evidence="2 3">DSM 10502</strain>
    </source>
</reference>
<sequence length="98" mass="10936">MRKLEKTVMAAALGMMVAGGTLIGAAQTAEASALTSADFVETKAVIEGVGEIVFTSADHHEEHHEKYEKEHRPPEPPKDHEHHPKHEHPEHHHDRDKD</sequence>
<evidence type="ECO:0000313" key="2">
    <source>
        <dbReference type="EMBL" id="SHF26935.1"/>
    </source>
</evidence>
<name>A0A1M5A9T9_9FIRM</name>
<gene>
    <name evidence="2" type="ORF">SAMN02745190_02243</name>
</gene>
<accession>A0A1M5A9T9</accession>
<evidence type="ECO:0000313" key="3">
    <source>
        <dbReference type="Proteomes" id="UP000184404"/>
    </source>
</evidence>
<dbReference type="Proteomes" id="UP000184404">
    <property type="component" value="Unassembled WGS sequence"/>
</dbReference>